<evidence type="ECO:0008006" key="4">
    <source>
        <dbReference type="Google" id="ProtNLM"/>
    </source>
</evidence>
<evidence type="ECO:0000313" key="2">
    <source>
        <dbReference type="EMBL" id="MST83310.1"/>
    </source>
</evidence>
<name>A0A7K0KD11_9BACT</name>
<evidence type="ECO:0000313" key="3">
    <source>
        <dbReference type="Proteomes" id="UP000438914"/>
    </source>
</evidence>
<evidence type="ECO:0000256" key="1">
    <source>
        <dbReference type="SAM" id="SignalP"/>
    </source>
</evidence>
<reference evidence="2 3" key="1">
    <citation type="submission" date="2019-08" db="EMBL/GenBank/DDBJ databases">
        <title>In-depth cultivation of the pig gut microbiome towards novel bacterial diversity and tailored functional studies.</title>
        <authorList>
            <person name="Wylensek D."/>
            <person name="Hitch T.C.A."/>
            <person name="Clavel T."/>
        </authorList>
    </citation>
    <scope>NUCLEOTIDE SEQUENCE [LARGE SCALE GENOMIC DNA]</scope>
    <source>
        <strain evidence="2 3">LKV-178-WT-2A</strain>
    </source>
</reference>
<feature type="chain" id="PRO_5029709757" description="Hepatitis A virus cellular receptor 1" evidence="1">
    <location>
        <begin position="24"/>
        <end position="196"/>
    </location>
</feature>
<dbReference type="EMBL" id="VUNG01000002">
    <property type="protein sequence ID" value="MST83310.1"/>
    <property type="molecule type" value="Genomic_DNA"/>
</dbReference>
<proteinExistence type="predicted"/>
<dbReference type="AlphaFoldDB" id="A0A7K0KD11"/>
<feature type="signal peptide" evidence="1">
    <location>
        <begin position="1"/>
        <end position="23"/>
    </location>
</feature>
<sequence length="196" mass="22612">MKKLMSIISMLLLALTATTLVSCDDDSDIAMTLEGTWQGDMKVSTDYNYNGQHYHYQALSSEICFVQDPYTYSSGTGYWIDYYQNSPWRNNQVANHIQWTVSNGVINVYFVEEGTSVQIRDYRLYRGRFEGTIYYGNQTVDFSLVQVSSPNWNSYTDWGYDYYDDYYGGYAKKNVAGTRAKDDSTAKPVRHFGKVE</sequence>
<accession>A0A7K0KD11</accession>
<keyword evidence="3" id="KW-1185">Reference proteome</keyword>
<dbReference type="Proteomes" id="UP000438914">
    <property type="component" value="Unassembled WGS sequence"/>
</dbReference>
<comment type="caution">
    <text evidence="2">The sequence shown here is derived from an EMBL/GenBank/DDBJ whole genome shotgun (WGS) entry which is preliminary data.</text>
</comment>
<protein>
    <recommendedName>
        <fullName evidence="4">Hepatitis A virus cellular receptor 1</fullName>
    </recommendedName>
</protein>
<gene>
    <name evidence="2" type="ORF">FYJ73_01180</name>
</gene>
<dbReference type="PROSITE" id="PS51257">
    <property type="entry name" value="PROKAR_LIPOPROTEIN"/>
    <property type="match status" value="1"/>
</dbReference>
<organism evidence="2 3">
    <name type="scientific">Hallella mizrahii</name>
    <dbReference type="NCBI Taxonomy" id="2606637"/>
    <lineage>
        <taxon>Bacteria</taxon>
        <taxon>Pseudomonadati</taxon>
        <taxon>Bacteroidota</taxon>
        <taxon>Bacteroidia</taxon>
        <taxon>Bacteroidales</taxon>
        <taxon>Prevotellaceae</taxon>
        <taxon>Hallella</taxon>
    </lineage>
</organism>
<dbReference type="RefSeq" id="WP_154532801.1">
    <property type="nucleotide sequence ID" value="NZ_VUNG01000002.1"/>
</dbReference>
<keyword evidence="1" id="KW-0732">Signal</keyword>